<dbReference type="Proteomes" id="UP001597308">
    <property type="component" value="Unassembled WGS sequence"/>
</dbReference>
<name>A0ABW4K6Q8_9HYPH</name>
<reference evidence="4" key="1">
    <citation type="journal article" date="2019" name="Int. J. Syst. Evol. Microbiol.">
        <title>The Global Catalogue of Microorganisms (GCM) 10K type strain sequencing project: providing services to taxonomists for standard genome sequencing and annotation.</title>
        <authorList>
            <consortium name="The Broad Institute Genomics Platform"/>
            <consortium name="The Broad Institute Genome Sequencing Center for Infectious Disease"/>
            <person name="Wu L."/>
            <person name="Ma J."/>
        </authorList>
    </citation>
    <scope>NUCLEOTIDE SEQUENCE [LARGE SCALE GENOMIC DNA]</scope>
    <source>
        <strain evidence="4">KCTC 23707</strain>
    </source>
</reference>
<organism evidence="3 4">
    <name type="scientific">Methylopila henanensis</name>
    <dbReference type="NCBI Taxonomy" id="873516"/>
    <lineage>
        <taxon>Bacteria</taxon>
        <taxon>Pseudomonadati</taxon>
        <taxon>Pseudomonadota</taxon>
        <taxon>Alphaproteobacteria</taxon>
        <taxon>Hyphomicrobiales</taxon>
        <taxon>Methylopilaceae</taxon>
        <taxon>Methylopila</taxon>
    </lineage>
</organism>
<evidence type="ECO:0000259" key="2">
    <source>
        <dbReference type="Pfam" id="PF00589"/>
    </source>
</evidence>
<evidence type="ECO:0000313" key="4">
    <source>
        <dbReference type="Proteomes" id="UP001597308"/>
    </source>
</evidence>
<dbReference type="SUPFAM" id="SSF56349">
    <property type="entry name" value="DNA breaking-rejoining enzymes"/>
    <property type="match status" value="1"/>
</dbReference>
<dbReference type="Gene3D" id="1.10.443.10">
    <property type="entry name" value="Intergrase catalytic core"/>
    <property type="match status" value="1"/>
</dbReference>
<feature type="domain" description="Tyr recombinase" evidence="2">
    <location>
        <begin position="3"/>
        <end position="151"/>
    </location>
</feature>
<dbReference type="RefSeq" id="WP_378799464.1">
    <property type="nucleotide sequence ID" value="NZ_JBHUER010000007.1"/>
</dbReference>
<dbReference type="EMBL" id="JBHUER010000007">
    <property type="protein sequence ID" value="MFD1703354.1"/>
    <property type="molecule type" value="Genomic_DNA"/>
</dbReference>
<accession>A0ABW4K6Q8</accession>
<evidence type="ECO:0000256" key="1">
    <source>
        <dbReference type="ARBA" id="ARBA00023172"/>
    </source>
</evidence>
<proteinExistence type="predicted"/>
<protein>
    <submittedName>
        <fullName evidence="3">Tyrosine-type recombinase/integrase</fullName>
    </submittedName>
</protein>
<dbReference type="InterPro" id="IPR002104">
    <property type="entry name" value="Integrase_catalytic"/>
</dbReference>
<keyword evidence="4" id="KW-1185">Reference proteome</keyword>
<sequence>MKFMDGAPVELQRAMILAIHTGQRYGDLVRLRWSDYDGDAISLKQSKTDMRVWVKCTAALKTMLDATPKAGPFILTRPDGRPWHTEKDDKALGKAWTARMKDAELYPEKRAERLHFNDLRGTAVTLLAEANVAIPGIVAITGHTLESATRILESYLSRTKRLSEAAIHLFENAEATAFANRLQTTGNGLIPAASKCLAISVG</sequence>
<dbReference type="InterPro" id="IPR013762">
    <property type="entry name" value="Integrase-like_cat_sf"/>
</dbReference>
<dbReference type="Pfam" id="PF00589">
    <property type="entry name" value="Phage_integrase"/>
    <property type="match status" value="1"/>
</dbReference>
<keyword evidence="1" id="KW-0233">DNA recombination</keyword>
<comment type="caution">
    <text evidence="3">The sequence shown here is derived from an EMBL/GenBank/DDBJ whole genome shotgun (WGS) entry which is preliminary data.</text>
</comment>
<gene>
    <name evidence="3" type="ORF">ACFSCV_10100</name>
</gene>
<dbReference type="InterPro" id="IPR011010">
    <property type="entry name" value="DNA_brk_join_enz"/>
</dbReference>
<evidence type="ECO:0000313" key="3">
    <source>
        <dbReference type="EMBL" id="MFD1703354.1"/>
    </source>
</evidence>